<dbReference type="EMBL" id="RHHR01000045">
    <property type="protein sequence ID" value="RNB68290.1"/>
    <property type="molecule type" value="Genomic_DNA"/>
</dbReference>
<evidence type="ECO:0000313" key="2">
    <source>
        <dbReference type="Proteomes" id="UP000282028"/>
    </source>
</evidence>
<dbReference type="Gene3D" id="1.10.3680.10">
    <property type="entry name" value="TerB-like"/>
    <property type="match status" value="1"/>
</dbReference>
<proteinExistence type="predicted"/>
<dbReference type="SUPFAM" id="SSF158682">
    <property type="entry name" value="TerB-like"/>
    <property type="match status" value="1"/>
</dbReference>
<dbReference type="OrthoDB" id="2466919at2"/>
<keyword evidence="2" id="KW-1185">Reference proteome</keyword>
<dbReference type="RefSeq" id="WP_122910870.1">
    <property type="nucleotide sequence ID" value="NZ_CBCSBE010000019.1"/>
</dbReference>
<accession>A0A3M8BXX8</accession>
<dbReference type="AlphaFoldDB" id="A0A3M8BXX8"/>
<reference evidence="1 2" key="1">
    <citation type="submission" date="2018-10" db="EMBL/GenBank/DDBJ databases">
        <title>Phylogenomics of Brevibacillus.</title>
        <authorList>
            <person name="Dunlap C."/>
        </authorList>
    </citation>
    <scope>NUCLEOTIDE SEQUENCE [LARGE SCALE GENOMIC DNA]</scope>
    <source>
        <strain evidence="1 2">JCM 12215</strain>
    </source>
</reference>
<dbReference type="Pfam" id="PF04391">
    <property type="entry name" value="DUF533"/>
    <property type="match status" value="1"/>
</dbReference>
<comment type="caution">
    <text evidence="1">The sequence shown here is derived from an EMBL/GenBank/DDBJ whole genome shotgun (WGS) entry which is preliminary data.</text>
</comment>
<protein>
    <submittedName>
        <fullName evidence="1">TerB family tellurite resistance protein</fullName>
    </submittedName>
</protein>
<name>A0A3M8BXX8_9BACL</name>
<dbReference type="Proteomes" id="UP000282028">
    <property type="component" value="Unassembled WGS sequence"/>
</dbReference>
<organism evidence="1 2">
    <name type="scientific">Brevibacillus invocatus</name>
    <dbReference type="NCBI Taxonomy" id="173959"/>
    <lineage>
        <taxon>Bacteria</taxon>
        <taxon>Bacillati</taxon>
        <taxon>Bacillota</taxon>
        <taxon>Bacilli</taxon>
        <taxon>Bacillales</taxon>
        <taxon>Paenibacillaceae</taxon>
        <taxon>Brevibacillus</taxon>
    </lineage>
</organism>
<gene>
    <name evidence="1" type="ORF">EDM52_20815</name>
</gene>
<sequence>MSRCPGRKSILYTKTEKEKHISFASIRLMICVGHADGYIGNREMSRIHELVNSEHFTLKERQILMDDMDYPKRPEVILEDMVDLTPTEKLVMMRKLYHMALIDQRLSMQESEAIRRIASMMGIPQEKQRQVEEWVRVGIKWRESWKDIVEE</sequence>
<dbReference type="CDD" id="cd07177">
    <property type="entry name" value="terB_like"/>
    <property type="match status" value="1"/>
</dbReference>
<dbReference type="InterPro" id="IPR007486">
    <property type="entry name" value="YebE"/>
</dbReference>
<evidence type="ECO:0000313" key="1">
    <source>
        <dbReference type="EMBL" id="RNB68290.1"/>
    </source>
</evidence>
<dbReference type="InterPro" id="IPR029024">
    <property type="entry name" value="TerB-like"/>
</dbReference>